<gene>
    <name evidence="2" type="ORF">GIY56_00625</name>
</gene>
<dbReference type="InterPro" id="IPR003615">
    <property type="entry name" value="HNH_nuc"/>
</dbReference>
<evidence type="ECO:0000313" key="2">
    <source>
        <dbReference type="EMBL" id="MTD98787.1"/>
    </source>
</evidence>
<dbReference type="Pfam" id="PF01844">
    <property type="entry name" value="HNH"/>
    <property type="match status" value="1"/>
</dbReference>
<dbReference type="GO" id="GO:0003676">
    <property type="term" value="F:nucleic acid binding"/>
    <property type="evidence" value="ECO:0007669"/>
    <property type="project" value="InterPro"/>
</dbReference>
<dbReference type="Proteomes" id="UP000481417">
    <property type="component" value="Unassembled WGS sequence"/>
</dbReference>
<dbReference type="InterPro" id="IPR002711">
    <property type="entry name" value="HNH"/>
</dbReference>
<sequence>MAKPPRLCGCGQIVPADQLCACQLDRQRERKARHDRRRPSAAQRGYDSEWRKLRAEFIRLHPFCAFCGAEAEHVDHKERHRGNRALLLSWTNLQSLCAHCHNSVKQRQERAAG</sequence>
<name>A0A6L6HN99_9RHOB</name>
<dbReference type="Gene3D" id="1.10.30.50">
    <property type="match status" value="1"/>
</dbReference>
<keyword evidence="2" id="KW-0255">Endonuclease</keyword>
<keyword evidence="2" id="KW-0540">Nuclease</keyword>
<evidence type="ECO:0000313" key="3">
    <source>
        <dbReference type="Proteomes" id="UP000481417"/>
    </source>
</evidence>
<protein>
    <submittedName>
        <fullName evidence="2">HNH endonuclease</fullName>
    </submittedName>
</protein>
<organism evidence="2 3">
    <name type="scientific">Paracoccus lichenicola</name>
    <dbReference type="NCBI Taxonomy" id="2665644"/>
    <lineage>
        <taxon>Bacteria</taxon>
        <taxon>Pseudomonadati</taxon>
        <taxon>Pseudomonadota</taxon>
        <taxon>Alphaproteobacteria</taxon>
        <taxon>Rhodobacterales</taxon>
        <taxon>Paracoccaceae</taxon>
        <taxon>Paracoccus</taxon>
    </lineage>
</organism>
<dbReference type="CDD" id="cd00085">
    <property type="entry name" value="HNHc"/>
    <property type="match status" value="1"/>
</dbReference>
<dbReference type="EMBL" id="WMBT01000001">
    <property type="protein sequence ID" value="MTD98787.1"/>
    <property type="molecule type" value="Genomic_DNA"/>
</dbReference>
<dbReference type="GO" id="GO:0004519">
    <property type="term" value="F:endonuclease activity"/>
    <property type="evidence" value="ECO:0007669"/>
    <property type="project" value="UniProtKB-KW"/>
</dbReference>
<feature type="domain" description="HNH nuclease" evidence="1">
    <location>
        <begin position="52"/>
        <end position="102"/>
    </location>
</feature>
<dbReference type="GO" id="GO:0008270">
    <property type="term" value="F:zinc ion binding"/>
    <property type="evidence" value="ECO:0007669"/>
    <property type="project" value="InterPro"/>
</dbReference>
<reference evidence="2 3" key="1">
    <citation type="submission" date="2019-11" db="EMBL/GenBank/DDBJ databases">
        <authorList>
            <person name="Lang L."/>
        </authorList>
    </citation>
    <scope>NUCLEOTIDE SEQUENCE [LARGE SCALE GENOMIC DNA]</scope>
    <source>
        <strain evidence="2 3">YIM 132242</strain>
    </source>
</reference>
<keyword evidence="2" id="KW-0378">Hydrolase</keyword>
<dbReference type="SMART" id="SM00507">
    <property type="entry name" value="HNHc"/>
    <property type="match status" value="1"/>
</dbReference>
<accession>A0A6L6HN99</accession>
<dbReference type="AlphaFoldDB" id="A0A6L6HN99"/>
<comment type="caution">
    <text evidence="2">The sequence shown here is derived from an EMBL/GenBank/DDBJ whole genome shotgun (WGS) entry which is preliminary data.</text>
</comment>
<dbReference type="RefSeq" id="WP_154762887.1">
    <property type="nucleotide sequence ID" value="NZ_WMBT01000001.1"/>
</dbReference>
<keyword evidence="3" id="KW-1185">Reference proteome</keyword>
<proteinExistence type="predicted"/>
<evidence type="ECO:0000259" key="1">
    <source>
        <dbReference type="SMART" id="SM00507"/>
    </source>
</evidence>